<keyword evidence="2" id="KW-0812">Transmembrane</keyword>
<keyword evidence="2" id="KW-0472">Membrane</keyword>
<name>A0A936YSP3_9HYPH</name>
<feature type="transmembrane region" description="Helical" evidence="2">
    <location>
        <begin position="177"/>
        <end position="199"/>
    </location>
</feature>
<dbReference type="Pfam" id="PF13827">
    <property type="entry name" value="DUF4189"/>
    <property type="match status" value="1"/>
</dbReference>
<sequence>MTELTVKNDTATGAAIIEIKGLTTSDMRFRLCDLSADKYLGKRGWTKQPANLPARVSFSEDLVTLTLEPETANRIVERASLTLEQPTSGFRETFVWPEAEIPVLSSEDLPPLVPFPETSPAVLPDLSAEPAVDVEKPAEPAMAIPAREPEEATVTDDEVRRPDFSGLVLEDPGHSSWLPTAVAAALFFLLGIGLSYLWLGSGEQERMQTIAKAAEVQQHKVGDLSAARDAALKAVADKESALRDLKQKLTTARAEVATMRNEGGKQADARVVELTATVDTLTEARDEALKAVADKDATVKDLEEKLSTATAEIEAGKQQAGKAAEEQQAALSEKTDTLSAALDKAKADIAERDQTLRDTQAKLSVANVQIDALKGVAGKATAVDLEKASLEDRIAQLTADLDAAAKTVAANEKAAADANQKLKASDERLATMTAERQNDPGSASTGADQDEAAAQLKKERDIYEQELEKLTQNFTVLKKEKVELEQQIATLRKDIQGAKNPATDQAGQAQVASVWGATAIDDSGAIFAVSNQATKKAAQNGAAAKCQSQSGFGCMPLTAYRNSCFSVARFEGEGPAIDNYAFSTDSNWKRSAAEALGRCERMGQACTVRFTACSPENLSK</sequence>
<dbReference type="PANTHER" id="PTHR23159:SF31">
    <property type="entry name" value="CENTROSOME-ASSOCIATED PROTEIN CEP250 ISOFORM X1"/>
    <property type="match status" value="1"/>
</dbReference>
<feature type="region of interest" description="Disordered" evidence="1">
    <location>
        <begin position="435"/>
        <end position="455"/>
    </location>
</feature>
<proteinExistence type="predicted"/>
<dbReference type="EMBL" id="JAEQNC010000004">
    <property type="protein sequence ID" value="MBL0371967.1"/>
    <property type="molecule type" value="Genomic_DNA"/>
</dbReference>
<dbReference type="Proteomes" id="UP000633219">
    <property type="component" value="Unassembled WGS sequence"/>
</dbReference>
<keyword evidence="5" id="KW-1185">Reference proteome</keyword>
<gene>
    <name evidence="4" type="ORF">JJB09_08000</name>
</gene>
<dbReference type="AlphaFoldDB" id="A0A936YSP3"/>
<evidence type="ECO:0000259" key="3">
    <source>
        <dbReference type="Pfam" id="PF13827"/>
    </source>
</evidence>
<evidence type="ECO:0000313" key="4">
    <source>
        <dbReference type="EMBL" id="MBL0371967.1"/>
    </source>
</evidence>
<dbReference type="RefSeq" id="WP_201655787.1">
    <property type="nucleotide sequence ID" value="NZ_JAEQNC010000004.1"/>
</dbReference>
<protein>
    <submittedName>
        <fullName evidence="4">DUF4189 domain-containing protein</fullName>
    </submittedName>
</protein>
<organism evidence="4 5">
    <name type="scientific">Rhizobium setariae</name>
    <dbReference type="NCBI Taxonomy" id="2801340"/>
    <lineage>
        <taxon>Bacteria</taxon>
        <taxon>Pseudomonadati</taxon>
        <taxon>Pseudomonadota</taxon>
        <taxon>Alphaproteobacteria</taxon>
        <taxon>Hyphomicrobiales</taxon>
        <taxon>Rhizobiaceae</taxon>
        <taxon>Rhizobium/Agrobacterium group</taxon>
        <taxon>Rhizobium</taxon>
    </lineage>
</organism>
<evidence type="ECO:0000256" key="1">
    <source>
        <dbReference type="SAM" id="MobiDB-lite"/>
    </source>
</evidence>
<feature type="domain" description="DUF4189" evidence="3">
    <location>
        <begin position="515"/>
        <end position="613"/>
    </location>
</feature>
<reference evidence="4" key="1">
    <citation type="submission" date="2021-01" db="EMBL/GenBank/DDBJ databases">
        <title>Rhizobium sp. strain KVB221 16S ribosomal RNA gene Genome sequencing and assembly.</title>
        <authorList>
            <person name="Kang M."/>
        </authorList>
    </citation>
    <scope>NUCLEOTIDE SEQUENCE</scope>
    <source>
        <strain evidence="4">KVB221</strain>
    </source>
</reference>
<evidence type="ECO:0000256" key="2">
    <source>
        <dbReference type="SAM" id="Phobius"/>
    </source>
</evidence>
<evidence type="ECO:0000313" key="5">
    <source>
        <dbReference type="Proteomes" id="UP000633219"/>
    </source>
</evidence>
<comment type="caution">
    <text evidence="4">The sequence shown here is derived from an EMBL/GenBank/DDBJ whole genome shotgun (WGS) entry which is preliminary data.</text>
</comment>
<accession>A0A936YSP3</accession>
<dbReference type="PANTHER" id="PTHR23159">
    <property type="entry name" value="CENTROSOMAL PROTEIN 2"/>
    <property type="match status" value="1"/>
</dbReference>
<dbReference type="InterPro" id="IPR025240">
    <property type="entry name" value="DUF4189"/>
</dbReference>
<keyword evidence="2" id="KW-1133">Transmembrane helix</keyword>